<accession>X0VAR6</accession>
<evidence type="ECO:0000256" key="2">
    <source>
        <dbReference type="ARBA" id="ARBA00022679"/>
    </source>
</evidence>
<dbReference type="Gene3D" id="3.40.50.2000">
    <property type="entry name" value="Glycogen Phosphorylase B"/>
    <property type="match status" value="1"/>
</dbReference>
<comment type="caution">
    <text evidence="4">The sequence shown here is derived from an EMBL/GenBank/DDBJ whole genome shotgun (WGS) entry which is preliminary data.</text>
</comment>
<dbReference type="CDD" id="cd03801">
    <property type="entry name" value="GT4_PimA-like"/>
    <property type="match status" value="1"/>
</dbReference>
<evidence type="ECO:0000259" key="3">
    <source>
        <dbReference type="Pfam" id="PF00534"/>
    </source>
</evidence>
<feature type="domain" description="Glycosyl transferase family 1" evidence="3">
    <location>
        <begin position="8"/>
        <end position="110"/>
    </location>
</feature>
<keyword evidence="2" id="KW-0808">Transferase</keyword>
<feature type="non-terminal residue" evidence="4">
    <location>
        <position position="1"/>
    </location>
</feature>
<reference evidence="4" key="1">
    <citation type="journal article" date="2014" name="Front. Microbiol.">
        <title>High frequency of phylogenetically diverse reductive dehalogenase-homologous genes in deep subseafloor sedimentary metagenomes.</title>
        <authorList>
            <person name="Kawai M."/>
            <person name="Futagami T."/>
            <person name="Toyoda A."/>
            <person name="Takaki Y."/>
            <person name="Nishi S."/>
            <person name="Hori S."/>
            <person name="Arai W."/>
            <person name="Tsubouchi T."/>
            <person name="Morono Y."/>
            <person name="Uchiyama I."/>
            <person name="Ito T."/>
            <person name="Fujiyama A."/>
            <person name="Inagaki F."/>
            <person name="Takami H."/>
        </authorList>
    </citation>
    <scope>NUCLEOTIDE SEQUENCE</scope>
    <source>
        <strain evidence="4">Expedition CK06-06</strain>
    </source>
</reference>
<dbReference type="SUPFAM" id="SSF53756">
    <property type="entry name" value="UDP-Glycosyltransferase/glycogen phosphorylase"/>
    <property type="match status" value="1"/>
</dbReference>
<dbReference type="PANTHER" id="PTHR12526">
    <property type="entry name" value="GLYCOSYLTRANSFERASE"/>
    <property type="match status" value="1"/>
</dbReference>
<dbReference type="PANTHER" id="PTHR12526:SF510">
    <property type="entry name" value="D-INOSITOL 3-PHOSPHATE GLYCOSYLTRANSFERASE"/>
    <property type="match status" value="1"/>
</dbReference>
<sequence>SEKSDLGPYGAFLSELVDKLELGHRVIFTGLLPHEDLVMAYSASLASLTPSIWIEPFGYVTIEAMACATPPIVTENCGSAELVNDEVGRVVPRMDPSAIAEAVKEIIPQRTEMGIRARQRVCESITPRNIVDELLSLFHKVISV</sequence>
<organism evidence="4">
    <name type="scientific">marine sediment metagenome</name>
    <dbReference type="NCBI Taxonomy" id="412755"/>
    <lineage>
        <taxon>unclassified sequences</taxon>
        <taxon>metagenomes</taxon>
        <taxon>ecological metagenomes</taxon>
    </lineage>
</organism>
<dbReference type="Pfam" id="PF00534">
    <property type="entry name" value="Glycos_transf_1"/>
    <property type="match status" value="1"/>
</dbReference>
<evidence type="ECO:0000313" key="4">
    <source>
        <dbReference type="EMBL" id="GAG15355.1"/>
    </source>
</evidence>
<dbReference type="AlphaFoldDB" id="X0VAR6"/>
<protein>
    <recommendedName>
        <fullName evidence="3">Glycosyl transferase family 1 domain-containing protein</fullName>
    </recommendedName>
</protein>
<evidence type="ECO:0000256" key="1">
    <source>
        <dbReference type="ARBA" id="ARBA00022676"/>
    </source>
</evidence>
<dbReference type="EMBL" id="BARS01036435">
    <property type="protein sequence ID" value="GAG15355.1"/>
    <property type="molecule type" value="Genomic_DNA"/>
</dbReference>
<proteinExistence type="predicted"/>
<gene>
    <name evidence="4" type="ORF">S01H1_56011</name>
</gene>
<dbReference type="GO" id="GO:0016757">
    <property type="term" value="F:glycosyltransferase activity"/>
    <property type="evidence" value="ECO:0007669"/>
    <property type="project" value="UniProtKB-KW"/>
</dbReference>
<name>X0VAR6_9ZZZZ</name>
<keyword evidence="1" id="KW-0328">Glycosyltransferase</keyword>
<dbReference type="InterPro" id="IPR001296">
    <property type="entry name" value="Glyco_trans_1"/>
</dbReference>